<evidence type="ECO:0000256" key="1">
    <source>
        <dbReference type="ARBA" id="ARBA00003518"/>
    </source>
</evidence>
<accession>A8WDN7</accession>
<evidence type="ECO:0000256" key="3">
    <source>
        <dbReference type="ARBA" id="ARBA00023270"/>
    </source>
</evidence>
<dbReference type="HAMAP" id="MF_00493">
    <property type="entry name" value="Transaldolase_2"/>
    <property type="match status" value="1"/>
</dbReference>
<keyword evidence="4" id="KW-0963">Cytoplasm</keyword>
<dbReference type="InterPro" id="IPR004732">
    <property type="entry name" value="Transaldolase_2"/>
</dbReference>
<comment type="function">
    <text evidence="1 4">Transaldolase is important for the balance of metabolites in the pentose-phosphate pathway.</text>
</comment>
<proteinExistence type="inferred from homology"/>
<comment type="pathway">
    <text evidence="4">Carbohydrate degradation; pentose phosphate pathway; D-glyceraldehyde 3-phosphate and beta-D-fructose 6-phosphate from D-ribose 5-phosphate and D-xylulose 5-phosphate (non-oxidative stage): step 2/3.</text>
</comment>
<comment type="catalytic activity">
    <reaction evidence="4">
        <text>D-sedoheptulose 7-phosphate + D-glyceraldehyde 3-phosphate = D-erythrose 4-phosphate + beta-D-fructose 6-phosphate</text>
        <dbReference type="Rhea" id="RHEA:17053"/>
        <dbReference type="ChEBI" id="CHEBI:16897"/>
        <dbReference type="ChEBI" id="CHEBI:57483"/>
        <dbReference type="ChEBI" id="CHEBI:57634"/>
        <dbReference type="ChEBI" id="CHEBI:59776"/>
        <dbReference type="EC" id="2.2.1.2"/>
    </reaction>
</comment>
<keyword evidence="4" id="KW-0808">Transferase</keyword>
<name>A8WDN7_9ACTN</name>
<dbReference type="InterPro" id="IPR013785">
    <property type="entry name" value="Aldolase_TIM"/>
</dbReference>
<organism evidence="5">
    <name type="scientific">Streptomyces eurythermus</name>
    <dbReference type="NCBI Taxonomy" id="42237"/>
    <lineage>
        <taxon>Bacteria</taxon>
        <taxon>Bacillati</taxon>
        <taxon>Actinomycetota</taxon>
        <taxon>Actinomycetes</taxon>
        <taxon>Kitasatosporales</taxon>
        <taxon>Streptomycetaceae</taxon>
        <taxon>Streptomyces</taxon>
    </lineage>
</organism>
<sequence>MTAWARDRPHRSRHGVRLAAEGVCLRMEDLTRELHGAGRLARLLGELGACATAARPAAVREAVRRGDAYRDRLSDLACRRVPTAEAVLSLLWEDARAACDTLLPHYRRGAGLCACVFVPLNPYADGRRAVAEAAALRWTVDRPNTVVSVHLARGGVPLVGDLLARGISVDVRSLFTLQQFDLLFEEFLGGLERARDAGCDLSGIHFAASVPLRVLDETIAARLGATACREEWAVAVARLLHHRREQLMDGARWQALVRAGARPPHFVWSAREAPVREAVRYLEELVGWNSVFSAGPVTLRAVRARAELRGDTISGTEAHSRHVLSALRCREVDLGAMGLELQQAQLEAARGEWTELCGAVGATLGHV</sequence>
<dbReference type="EMBL" id="EU232693">
    <property type="protein sequence ID" value="ABW91160.1"/>
    <property type="molecule type" value="Genomic_DNA"/>
</dbReference>
<dbReference type="GO" id="GO:0004801">
    <property type="term" value="F:transaldolase activity"/>
    <property type="evidence" value="ECO:0007669"/>
    <property type="project" value="UniProtKB-UniRule"/>
</dbReference>
<dbReference type="AlphaFoldDB" id="A8WDN7"/>
<reference evidence="5" key="1">
    <citation type="submission" date="2007-10" db="EMBL/GenBank/DDBJ databases">
        <title>Engineered biosynthesis of hybrid macrolide polyketides containing D-angolosamine and D-mycaminose.</title>
        <authorList>
            <person name="Kaulman U."/>
            <person name="Haydock S.F."/>
            <person name="Kaja A.L."/>
            <person name="Carletti I."/>
            <person name="Lill R.E."/>
            <person name="Leadlay P.F."/>
            <person name="Gaisser S."/>
        </authorList>
    </citation>
    <scope>NUCLEOTIDE SEQUENCE</scope>
</reference>
<dbReference type="InterPro" id="IPR001585">
    <property type="entry name" value="TAL/FSA"/>
</dbReference>
<evidence type="ECO:0000256" key="2">
    <source>
        <dbReference type="ARBA" id="ARBA00008426"/>
    </source>
</evidence>
<dbReference type="GO" id="GO:0005737">
    <property type="term" value="C:cytoplasm"/>
    <property type="evidence" value="ECO:0007669"/>
    <property type="project" value="UniProtKB-SubCell"/>
</dbReference>
<dbReference type="EC" id="2.2.1.2" evidence="4"/>
<evidence type="ECO:0000256" key="4">
    <source>
        <dbReference type="HAMAP-Rule" id="MF_00493"/>
    </source>
</evidence>
<dbReference type="Gene3D" id="3.20.20.70">
    <property type="entry name" value="Aldolase class I"/>
    <property type="match status" value="1"/>
</dbReference>
<dbReference type="UniPathway" id="UPA00115">
    <property type="reaction ID" value="UER00414"/>
</dbReference>
<protein>
    <recommendedName>
        <fullName evidence="4">Transaldolase</fullName>
        <ecNumber evidence="4">2.2.1.2</ecNumber>
    </recommendedName>
</protein>
<dbReference type="Pfam" id="PF00923">
    <property type="entry name" value="TAL_FSA"/>
    <property type="match status" value="1"/>
</dbReference>
<keyword evidence="3 4" id="KW-0704">Schiff base</keyword>
<comment type="subcellular location">
    <subcellularLocation>
        <location evidence="4">Cytoplasm</location>
    </subcellularLocation>
</comment>
<dbReference type="GO" id="GO:0006098">
    <property type="term" value="P:pentose-phosphate shunt"/>
    <property type="evidence" value="ECO:0007669"/>
    <property type="project" value="UniProtKB-UniRule"/>
</dbReference>
<keyword evidence="4" id="KW-0570">Pentose shunt</keyword>
<comment type="similarity">
    <text evidence="2 4">Belongs to the transaldolase family. Type 2 subfamily.</text>
</comment>
<evidence type="ECO:0000313" key="5">
    <source>
        <dbReference type="EMBL" id="ABW91160.1"/>
    </source>
</evidence>
<dbReference type="GO" id="GO:0005975">
    <property type="term" value="P:carbohydrate metabolic process"/>
    <property type="evidence" value="ECO:0007669"/>
    <property type="project" value="InterPro"/>
</dbReference>
<gene>
    <name evidence="4" type="primary">tal</name>
</gene>
<dbReference type="SUPFAM" id="SSF51569">
    <property type="entry name" value="Aldolase"/>
    <property type="match status" value="1"/>
</dbReference>
<comment type="caution">
    <text evidence="4">Lacks conserved residue(s) required for the propagation of feature annotation.</text>
</comment>